<feature type="chain" id="PRO_5025410813" evidence="2">
    <location>
        <begin position="36"/>
        <end position="160"/>
    </location>
</feature>
<keyword evidence="4" id="KW-1185">Reference proteome</keyword>
<evidence type="ECO:0000256" key="2">
    <source>
        <dbReference type="SAM" id="SignalP"/>
    </source>
</evidence>
<dbReference type="AlphaFoldDB" id="A0A6A6G6R8"/>
<reference evidence="4" key="1">
    <citation type="journal article" date="2020" name="Stud. Mycol.">
        <title>101 Dothideomycetes genomes: A test case for predicting lifestyles and emergence of pathogens.</title>
        <authorList>
            <person name="Haridas S."/>
            <person name="Albert R."/>
            <person name="Binder M."/>
            <person name="Bloem J."/>
            <person name="LaButti K."/>
            <person name="Salamov A."/>
            <person name="Andreopoulos B."/>
            <person name="Baker S."/>
            <person name="Barry K."/>
            <person name="Bills G."/>
            <person name="Bluhm B."/>
            <person name="Cannon C."/>
            <person name="Castanera R."/>
            <person name="Culley D."/>
            <person name="Daum C."/>
            <person name="Ezra D."/>
            <person name="Gonzalez J."/>
            <person name="Henrissat B."/>
            <person name="Kuo A."/>
            <person name="Liang C."/>
            <person name="Lipzen A."/>
            <person name="Lutzoni F."/>
            <person name="Magnuson J."/>
            <person name="Mondo S."/>
            <person name="Nolan M."/>
            <person name="Ohm R."/>
            <person name="Pangilinan J."/>
            <person name="Park H.-J."/>
            <person name="Ramirez L."/>
            <person name="Alfaro M."/>
            <person name="Sun H."/>
            <person name="Tritt A."/>
            <person name="Yoshinaga Y."/>
            <person name="Zwiers L.-H."/>
            <person name="Turgeon B."/>
            <person name="Goodwin S."/>
            <person name="Spatafora J."/>
            <person name="Crous P."/>
            <person name="Grigoriev I."/>
        </authorList>
    </citation>
    <scope>NUCLEOTIDE SEQUENCE [LARGE SCALE GENOMIC DNA]</scope>
    <source>
        <strain evidence="4">CECT 20119</strain>
    </source>
</reference>
<keyword evidence="2" id="KW-0732">Signal</keyword>
<accession>A0A6A6G6R8</accession>
<evidence type="ECO:0000256" key="1">
    <source>
        <dbReference type="SAM" id="MobiDB-lite"/>
    </source>
</evidence>
<feature type="signal peptide" evidence="2">
    <location>
        <begin position="1"/>
        <end position="35"/>
    </location>
</feature>
<dbReference type="Proteomes" id="UP000799538">
    <property type="component" value="Unassembled WGS sequence"/>
</dbReference>
<gene>
    <name evidence="3" type="ORF">BDZ85DRAFT_283990</name>
</gene>
<evidence type="ECO:0000313" key="3">
    <source>
        <dbReference type="EMBL" id="KAF2221100.1"/>
    </source>
</evidence>
<evidence type="ECO:0000313" key="4">
    <source>
        <dbReference type="Proteomes" id="UP000799538"/>
    </source>
</evidence>
<protein>
    <submittedName>
        <fullName evidence="3">Uncharacterized protein</fullName>
    </submittedName>
</protein>
<organism evidence="3 4">
    <name type="scientific">Elsinoe ampelina</name>
    <dbReference type="NCBI Taxonomy" id="302913"/>
    <lineage>
        <taxon>Eukaryota</taxon>
        <taxon>Fungi</taxon>
        <taxon>Dikarya</taxon>
        <taxon>Ascomycota</taxon>
        <taxon>Pezizomycotina</taxon>
        <taxon>Dothideomycetes</taxon>
        <taxon>Dothideomycetidae</taxon>
        <taxon>Myriangiales</taxon>
        <taxon>Elsinoaceae</taxon>
        <taxon>Elsinoe</taxon>
    </lineage>
</organism>
<feature type="compositionally biased region" description="Basic and acidic residues" evidence="1">
    <location>
        <begin position="140"/>
        <end position="153"/>
    </location>
</feature>
<name>A0A6A6G6R8_9PEZI</name>
<feature type="region of interest" description="Disordered" evidence="1">
    <location>
        <begin position="89"/>
        <end position="160"/>
    </location>
</feature>
<dbReference type="EMBL" id="ML992511">
    <property type="protein sequence ID" value="KAF2221100.1"/>
    <property type="molecule type" value="Genomic_DNA"/>
</dbReference>
<sequence length="160" mass="17049">MDSNPHPRAFMTQFNISNTMTRLCILTVLVTPLLAAPITSQPPPYLSKTPTILHDQDLILPNQPSSLYKRCGSAPCPVPTRDSVASFIPSTAGPSVPQSQSALQSSGPGHFFDSLLTPPSQRSVPVVEGAEVSTEDCEDGTERSQHAGGRVDEGDVFASF</sequence>
<feature type="compositionally biased region" description="Polar residues" evidence="1">
    <location>
        <begin position="89"/>
        <end position="107"/>
    </location>
</feature>
<proteinExistence type="predicted"/>
<dbReference type="OrthoDB" id="10398622at2759"/>